<comment type="similarity">
    <text evidence="8">Belongs to the G-protein coupled receptor 1 family.</text>
</comment>
<evidence type="ECO:0000256" key="6">
    <source>
        <dbReference type="ARBA" id="ARBA00023170"/>
    </source>
</evidence>
<gene>
    <name evidence="11" type="ORF">NEMVEDRAFT_v1g14306</name>
</gene>
<feature type="transmembrane region" description="Helical" evidence="9">
    <location>
        <begin position="74"/>
        <end position="101"/>
    </location>
</feature>
<evidence type="ECO:0000256" key="7">
    <source>
        <dbReference type="ARBA" id="ARBA00023224"/>
    </source>
</evidence>
<evidence type="ECO:0000256" key="9">
    <source>
        <dbReference type="SAM" id="Phobius"/>
    </source>
</evidence>
<keyword evidence="6 8" id="KW-0675">Receptor</keyword>
<dbReference type="PANTHER" id="PTHR45695:SF9">
    <property type="entry name" value="LEUCOKININ RECEPTOR"/>
    <property type="match status" value="1"/>
</dbReference>
<feature type="non-terminal residue" evidence="11">
    <location>
        <position position="298"/>
    </location>
</feature>
<reference evidence="11 12" key="1">
    <citation type="journal article" date="2007" name="Science">
        <title>Sea anemone genome reveals ancestral eumetazoan gene repertoire and genomic organization.</title>
        <authorList>
            <person name="Putnam N.H."/>
            <person name="Srivastava M."/>
            <person name="Hellsten U."/>
            <person name="Dirks B."/>
            <person name="Chapman J."/>
            <person name="Salamov A."/>
            <person name="Terry A."/>
            <person name="Shapiro H."/>
            <person name="Lindquist E."/>
            <person name="Kapitonov V.V."/>
            <person name="Jurka J."/>
            <person name="Genikhovich G."/>
            <person name="Grigoriev I.V."/>
            <person name="Lucas S.M."/>
            <person name="Steele R.E."/>
            <person name="Finnerty J.R."/>
            <person name="Technau U."/>
            <person name="Martindale M.Q."/>
            <person name="Rokhsar D.S."/>
        </authorList>
    </citation>
    <scope>NUCLEOTIDE SEQUENCE [LARGE SCALE GENOMIC DNA]</scope>
    <source>
        <strain evidence="12">CH2 X CH6</strain>
    </source>
</reference>
<dbReference type="KEGG" id="nve:5505762"/>
<evidence type="ECO:0000256" key="4">
    <source>
        <dbReference type="ARBA" id="ARBA00023040"/>
    </source>
</evidence>
<dbReference type="Pfam" id="PF00001">
    <property type="entry name" value="7tm_1"/>
    <property type="match status" value="1"/>
</dbReference>
<dbReference type="OrthoDB" id="9445642at2759"/>
<keyword evidence="3 9" id="KW-1133">Transmembrane helix</keyword>
<dbReference type="PRINTS" id="PR00237">
    <property type="entry name" value="GPCRRHODOPSN"/>
</dbReference>
<dbReference type="CDD" id="cd00637">
    <property type="entry name" value="7tm_classA_rhodopsin-like"/>
    <property type="match status" value="1"/>
</dbReference>
<organism evidence="11 12">
    <name type="scientific">Nematostella vectensis</name>
    <name type="common">Starlet sea anemone</name>
    <dbReference type="NCBI Taxonomy" id="45351"/>
    <lineage>
        <taxon>Eukaryota</taxon>
        <taxon>Metazoa</taxon>
        <taxon>Cnidaria</taxon>
        <taxon>Anthozoa</taxon>
        <taxon>Hexacorallia</taxon>
        <taxon>Actiniaria</taxon>
        <taxon>Edwardsiidae</taxon>
        <taxon>Nematostella</taxon>
    </lineage>
</organism>
<keyword evidence="5 9" id="KW-0472">Membrane</keyword>
<feature type="transmembrane region" description="Helical" evidence="9">
    <location>
        <begin position="6"/>
        <end position="23"/>
    </location>
</feature>
<dbReference type="PROSITE" id="PS50262">
    <property type="entry name" value="G_PROTEIN_RECEP_F1_2"/>
    <property type="match status" value="1"/>
</dbReference>
<protein>
    <recommendedName>
        <fullName evidence="10">G-protein coupled receptors family 1 profile domain-containing protein</fullName>
    </recommendedName>
</protein>
<keyword evidence="4 8" id="KW-0297">G-protein coupled receptor</keyword>
<dbReference type="PhylomeDB" id="A7SPC9"/>
<dbReference type="PROSITE" id="PS00237">
    <property type="entry name" value="G_PROTEIN_RECEP_F1_1"/>
    <property type="match status" value="1"/>
</dbReference>
<feature type="non-terminal residue" evidence="11">
    <location>
        <position position="1"/>
    </location>
</feature>
<dbReference type="Gene3D" id="1.20.1070.10">
    <property type="entry name" value="Rhodopsin 7-helix transmembrane proteins"/>
    <property type="match status" value="1"/>
</dbReference>
<dbReference type="STRING" id="45351.A7SPC9"/>
<dbReference type="InterPro" id="IPR000276">
    <property type="entry name" value="GPCR_Rhodpsn"/>
</dbReference>
<feature type="transmembrane region" description="Helical" evidence="9">
    <location>
        <begin position="224"/>
        <end position="244"/>
    </location>
</feature>
<dbReference type="OMA" id="WAPIHVY"/>
<comment type="subcellular location">
    <subcellularLocation>
        <location evidence="1">Membrane</location>
        <topology evidence="1">Multi-pass membrane protein</topology>
    </subcellularLocation>
</comment>
<keyword evidence="7 8" id="KW-0807">Transducer</keyword>
<dbReference type="HOGENOM" id="CLU_009579_6_0_1"/>
<evidence type="ECO:0000313" key="12">
    <source>
        <dbReference type="Proteomes" id="UP000001593"/>
    </source>
</evidence>
<sequence>LAAYSSILAVSLIGNVLIIAVVYKHRHTGMWTTTNCFIANMAFSDLIIPLFAVPNRIFNLARDASFLWMWSGTGGLILCKTLNFLLDVSTAVSILSLVAIASDRYYAVKFPLKAVVSRPTRVCAIVIPVIWLSAAGFHAIYFYTFRLLEWNHNTYCILDWQPYTDSMRAQRPFYMCQFVLLYAAPLLLIAFLYACVIRKLREGALATHKPLRRRRSERSRNRKVTKMCVVAVLCFVLCWAPIHVYSLYFHFVWGWAAPCGMQELTFLVFFAAYSYAAINPFIFMIFNEKYRRGVKSLF</sequence>
<keyword evidence="12" id="KW-1185">Reference proteome</keyword>
<evidence type="ECO:0000256" key="3">
    <source>
        <dbReference type="ARBA" id="ARBA00022989"/>
    </source>
</evidence>
<evidence type="ECO:0000256" key="8">
    <source>
        <dbReference type="RuleBase" id="RU000688"/>
    </source>
</evidence>
<evidence type="ECO:0000256" key="1">
    <source>
        <dbReference type="ARBA" id="ARBA00004141"/>
    </source>
</evidence>
<dbReference type="FunFam" id="1.20.1070.10:FF:000291">
    <property type="entry name" value="Predicted protein"/>
    <property type="match status" value="1"/>
</dbReference>
<feature type="transmembrane region" description="Helical" evidence="9">
    <location>
        <begin position="35"/>
        <end position="54"/>
    </location>
</feature>
<name>A7SPC9_NEMVE</name>
<dbReference type="GO" id="GO:0004930">
    <property type="term" value="F:G protein-coupled receptor activity"/>
    <property type="evidence" value="ECO:0000318"/>
    <property type="project" value="GO_Central"/>
</dbReference>
<dbReference type="Proteomes" id="UP000001593">
    <property type="component" value="Unassembled WGS sequence"/>
</dbReference>
<keyword evidence="2 8" id="KW-0812">Transmembrane</keyword>
<evidence type="ECO:0000259" key="10">
    <source>
        <dbReference type="PROSITE" id="PS50262"/>
    </source>
</evidence>
<dbReference type="InterPro" id="IPR017452">
    <property type="entry name" value="GPCR_Rhodpsn_7TM"/>
</dbReference>
<feature type="transmembrane region" description="Helical" evidence="9">
    <location>
        <begin position="264"/>
        <end position="286"/>
    </location>
</feature>
<dbReference type="AlphaFoldDB" id="A7SPC9"/>
<dbReference type="GO" id="GO:0005886">
    <property type="term" value="C:plasma membrane"/>
    <property type="evidence" value="ECO:0000318"/>
    <property type="project" value="GO_Central"/>
</dbReference>
<dbReference type="PANTHER" id="PTHR45695">
    <property type="entry name" value="LEUCOKININ RECEPTOR-RELATED"/>
    <property type="match status" value="1"/>
</dbReference>
<proteinExistence type="inferred from homology"/>
<dbReference type="SUPFAM" id="SSF81321">
    <property type="entry name" value="Family A G protein-coupled receptor-like"/>
    <property type="match status" value="1"/>
</dbReference>
<evidence type="ECO:0000256" key="5">
    <source>
        <dbReference type="ARBA" id="ARBA00023136"/>
    </source>
</evidence>
<dbReference type="eggNOG" id="KOG4219">
    <property type="taxonomic scope" value="Eukaryota"/>
</dbReference>
<feature type="transmembrane region" description="Helical" evidence="9">
    <location>
        <begin position="172"/>
        <end position="196"/>
    </location>
</feature>
<evidence type="ECO:0000256" key="2">
    <source>
        <dbReference type="ARBA" id="ARBA00022692"/>
    </source>
</evidence>
<dbReference type="SMART" id="SM01381">
    <property type="entry name" value="7TM_GPCR_Srsx"/>
    <property type="match status" value="1"/>
</dbReference>
<evidence type="ECO:0000313" key="11">
    <source>
        <dbReference type="EMBL" id="EDO34415.1"/>
    </source>
</evidence>
<feature type="transmembrane region" description="Helical" evidence="9">
    <location>
        <begin position="122"/>
        <end position="143"/>
    </location>
</feature>
<feature type="domain" description="G-protein coupled receptors family 1 profile" evidence="10">
    <location>
        <begin position="14"/>
        <end position="283"/>
    </location>
</feature>
<dbReference type="EMBL" id="DS469732">
    <property type="protein sequence ID" value="EDO34415.1"/>
    <property type="molecule type" value="Genomic_DNA"/>
</dbReference>
<dbReference type="InParanoid" id="A7SPC9"/>
<dbReference type="GO" id="GO:0007186">
    <property type="term" value="P:G protein-coupled receptor signaling pathway"/>
    <property type="evidence" value="ECO:0000318"/>
    <property type="project" value="GO_Central"/>
</dbReference>
<dbReference type="FunCoup" id="A7SPC9">
    <property type="interactions" value="188"/>
</dbReference>
<accession>A7SPC9</accession>